<gene>
    <name evidence="1" type="ORF">P353_15285</name>
</gene>
<sequence>MTGLRRHHNRAVIRYVLADEQWARILQDVDERFEGVDLQALLADKAFDADWRKQRLLA</sequence>
<dbReference type="Proteomes" id="UP000029553">
    <property type="component" value="Unassembled WGS sequence"/>
</dbReference>
<protein>
    <submittedName>
        <fullName evidence="1">Uncharacterized protein</fullName>
    </submittedName>
</protein>
<reference evidence="1 2" key="1">
    <citation type="submission" date="2013-09" db="EMBL/GenBank/DDBJ databases">
        <title>High correlation between genotypes and phenotypes of environmental bacteria Comamonas testosteroni strains.</title>
        <authorList>
            <person name="Liu L."/>
            <person name="Zhu W."/>
            <person name="Xia X."/>
            <person name="Xu B."/>
            <person name="Luo M."/>
            <person name="Wang G."/>
        </authorList>
    </citation>
    <scope>NUCLEOTIDE SEQUENCE [LARGE SCALE GENOMIC DNA]</scope>
    <source>
        <strain evidence="1 2">JL40</strain>
    </source>
</reference>
<comment type="caution">
    <text evidence="1">The sequence shown here is derived from an EMBL/GenBank/DDBJ whole genome shotgun (WGS) entry which is preliminary data.</text>
</comment>
<accession>A0A096FE01</accession>
<evidence type="ECO:0000313" key="2">
    <source>
        <dbReference type="Proteomes" id="UP000029553"/>
    </source>
</evidence>
<organism evidence="1 2">
    <name type="scientific">Comamonas testosteroni</name>
    <name type="common">Pseudomonas testosteroni</name>
    <dbReference type="NCBI Taxonomy" id="285"/>
    <lineage>
        <taxon>Bacteria</taxon>
        <taxon>Pseudomonadati</taxon>
        <taxon>Pseudomonadota</taxon>
        <taxon>Betaproteobacteria</taxon>
        <taxon>Burkholderiales</taxon>
        <taxon>Comamonadaceae</taxon>
        <taxon>Comamonas</taxon>
    </lineage>
</organism>
<dbReference type="AlphaFoldDB" id="A0A096FE01"/>
<evidence type="ECO:0000313" key="1">
    <source>
        <dbReference type="EMBL" id="KGH28556.1"/>
    </source>
</evidence>
<name>A0A096FE01_COMTE</name>
<dbReference type="EMBL" id="AWOR01000049">
    <property type="protein sequence ID" value="KGH28556.1"/>
    <property type="molecule type" value="Genomic_DNA"/>
</dbReference>
<proteinExistence type="predicted"/>